<reference evidence="4 5" key="1">
    <citation type="submission" date="2019-11" db="EMBL/GenBank/DDBJ databases">
        <authorList>
            <person name="Im W.T."/>
        </authorList>
    </citation>
    <scope>NUCLEOTIDE SEQUENCE [LARGE SCALE GENOMIC DNA]</scope>
    <source>
        <strain evidence="4 5">SB-02</strain>
    </source>
</reference>
<dbReference type="InterPro" id="IPR031778">
    <property type="entry name" value="Sortilin_N"/>
</dbReference>
<evidence type="ECO:0000313" key="5">
    <source>
        <dbReference type="Proteomes" id="UP000426027"/>
    </source>
</evidence>
<dbReference type="Gene3D" id="2.130.10.10">
    <property type="entry name" value="YVTN repeat-like/Quinoprotein amine dehydrogenase"/>
    <property type="match status" value="4"/>
</dbReference>
<protein>
    <recommendedName>
        <fullName evidence="3">Sortilin N-terminal domain-containing protein</fullName>
    </recommendedName>
</protein>
<feature type="domain" description="Sortilin N-terminal" evidence="3">
    <location>
        <begin position="120"/>
        <end position="245"/>
    </location>
</feature>
<dbReference type="RefSeq" id="WP_157478969.1">
    <property type="nucleotide sequence ID" value="NZ_CP046566.1"/>
</dbReference>
<dbReference type="CDD" id="cd15482">
    <property type="entry name" value="Sialidase_non-viral"/>
    <property type="match status" value="2"/>
</dbReference>
<keyword evidence="2" id="KW-0732">Signal</keyword>
<evidence type="ECO:0000256" key="1">
    <source>
        <dbReference type="ARBA" id="ARBA00022737"/>
    </source>
</evidence>
<dbReference type="AlphaFoldDB" id="A0A6I6G7E1"/>
<name>A0A6I6G7E1_9BACT</name>
<evidence type="ECO:0000256" key="2">
    <source>
        <dbReference type="SAM" id="SignalP"/>
    </source>
</evidence>
<dbReference type="PANTHER" id="PTHR12106">
    <property type="entry name" value="SORTILIN RELATED"/>
    <property type="match status" value="1"/>
</dbReference>
<proteinExistence type="predicted"/>
<dbReference type="SUPFAM" id="SSF50939">
    <property type="entry name" value="Sialidases"/>
    <property type="match status" value="1"/>
</dbReference>
<feature type="chain" id="PRO_5026287619" description="Sortilin N-terminal domain-containing protein" evidence="2">
    <location>
        <begin position="20"/>
        <end position="1051"/>
    </location>
</feature>
<evidence type="ECO:0000259" key="3">
    <source>
        <dbReference type="Pfam" id="PF15902"/>
    </source>
</evidence>
<dbReference type="Proteomes" id="UP000426027">
    <property type="component" value="Chromosome"/>
</dbReference>
<sequence length="1051" mass="116498">MFSRMLSMLCILASVAATAQPLDMSLFKNIKPRNIGPAGMSGRVTALDVNLQNPDMIYVGTASGGLWRSEGGGTQWTPLTDSLNVASIGAVAVDQRNPQVIWIGTGEGNPRNSQTMGGGVFKSIDGGRTWKNMGLEKTRTIHRVIIHKHNPDVVYVSALGTAWGETNDRGVYRTKDGGKTWERILYVNDRTGAADFIVDPSNPNKMLVSMWEYRRWPWFFKSGGAGSGMYLTLDGGDTWRKLTEKEGLPAGELGKMGLAWARNNPNVVYALIESKKNALYRSDDGGFSWKMTTNQNIGDRPFYYSDLFVDPTNENRLYNIFSNVTVSEDGGKSFNTLLGWDNIHGDHHTYWIHPTDPNFMIDGNDGGLAITRDKGKTWAFSETLPVGQFYHINYDMQIPYNVYGGMQDNGTWRGPAYTWRTGGIRNQYWDEIAFGDGFDVVVEPNQRYGYAMWQGGNLLRVDFQSGASEPCKPYHPDGTFLRFNWNAGIGQDPIDPSTIYYGSQFLHKSNDGGKTWSIISPDLTTNDTAKIKAHLSGGLTYDVTGAENHCTIIAISASAKKQGVIWVGTDDGNIQVTRDGGATWTNVSKNIPAVPAGSWVPQVHASRFNEGEAFVVINNYRRNDWTPWIFRTKDFGKTWERLVDDKKVMGYALSFVQDPVEPKLMFAGTEFGLYVSVDEGKNWSRWTNGYPTVSTYDLAIHPREHDLIIGTFGRALWVLDDIRPLREIAAKGAAASVQQPLKVYPAPDAYLANMREGAGSHFSGNAMYKGDNRLWGASISFSLAKLNSKDSSSPAPEADSVKVEIRNAQGKVVRHLSLMAQKGINRFVWELNQDGFRMPVQPKPKQEVQPPAGAYVTAGTYSVKIMYGKQADSTSITVLNDPRKQVNAAAVMQWQQGYTEFAAMVNGITQSMDKLRDAKERMQLADKLVEAQVADTAAKHRYSDAKTAASKKIDELMRKVMPGEEVQGIYEDPEQLMNKLASVAFYLDPAFGTPNPPAAAPPATFGWAMKKVSADAQAFNTAVQAFESKEWKQYEDAVKQLQLQLLAPLGK</sequence>
<evidence type="ECO:0000313" key="4">
    <source>
        <dbReference type="EMBL" id="QGW28616.1"/>
    </source>
</evidence>
<keyword evidence="5" id="KW-1185">Reference proteome</keyword>
<dbReference type="Pfam" id="PF15902">
    <property type="entry name" value="Sortilin-Vps10"/>
    <property type="match status" value="1"/>
</dbReference>
<dbReference type="InterPro" id="IPR015943">
    <property type="entry name" value="WD40/YVTN_repeat-like_dom_sf"/>
</dbReference>
<dbReference type="InterPro" id="IPR036278">
    <property type="entry name" value="Sialidase_sf"/>
</dbReference>
<dbReference type="InterPro" id="IPR050310">
    <property type="entry name" value="VPS10-sortilin"/>
</dbReference>
<gene>
    <name evidence="4" type="ORF">GLV81_11365</name>
</gene>
<dbReference type="KEGG" id="fls:GLV81_11365"/>
<dbReference type="SUPFAM" id="SSF110296">
    <property type="entry name" value="Oligoxyloglucan reducing end-specific cellobiohydrolase"/>
    <property type="match status" value="1"/>
</dbReference>
<feature type="signal peptide" evidence="2">
    <location>
        <begin position="1"/>
        <end position="19"/>
    </location>
</feature>
<dbReference type="EMBL" id="CP046566">
    <property type="protein sequence ID" value="QGW28616.1"/>
    <property type="molecule type" value="Genomic_DNA"/>
</dbReference>
<dbReference type="PANTHER" id="PTHR12106:SF27">
    <property type="entry name" value="SORTILIN-RELATED RECEPTOR"/>
    <property type="match status" value="1"/>
</dbReference>
<accession>A0A6I6G7E1</accession>
<dbReference type="Gene3D" id="2.60.40.4070">
    <property type="match status" value="1"/>
</dbReference>
<keyword evidence="1" id="KW-0677">Repeat</keyword>
<organism evidence="4 5">
    <name type="scientific">Phnomibacter ginsenosidimutans</name>
    <dbReference type="NCBI Taxonomy" id="2676868"/>
    <lineage>
        <taxon>Bacteria</taxon>
        <taxon>Pseudomonadati</taxon>
        <taxon>Bacteroidota</taxon>
        <taxon>Chitinophagia</taxon>
        <taxon>Chitinophagales</taxon>
        <taxon>Chitinophagaceae</taxon>
        <taxon>Phnomibacter</taxon>
    </lineage>
</organism>